<dbReference type="PROSITE" id="PS00595">
    <property type="entry name" value="AA_TRANSFER_CLASS_5"/>
    <property type="match status" value="1"/>
</dbReference>
<dbReference type="PANTHER" id="PTHR21152:SF40">
    <property type="entry name" value="ALANINE--GLYOXYLATE AMINOTRANSFERASE"/>
    <property type="match status" value="1"/>
</dbReference>
<feature type="domain" description="Aminotransferase class V" evidence="10">
    <location>
        <begin position="28"/>
        <end position="328"/>
    </location>
</feature>
<dbReference type="AlphaFoldDB" id="A0A1I0AJU3"/>
<dbReference type="FunFam" id="3.40.640.10:FF:000027">
    <property type="entry name" value="Serine--pyruvate aminotransferase, mitochondrial"/>
    <property type="match status" value="1"/>
</dbReference>
<dbReference type="Gene3D" id="3.90.1150.10">
    <property type="entry name" value="Aspartate Aminotransferase, domain 1"/>
    <property type="match status" value="1"/>
</dbReference>
<dbReference type="FunFam" id="3.90.1150.10:FF:000031">
    <property type="entry name" value="Serine--glyoxylate aminotransferase"/>
    <property type="match status" value="1"/>
</dbReference>
<evidence type="ECO:0000313" key="12">
    <source>
        <dbReference type="Proteomes" id="UP000199095"/>
    </source>
</evidence>
<comment type="cofactor">
    <cofactor evidence="1 7 9">
        <name>pyridoxal 5'-phosphate</name>
        <dbReference type="ChEBI" id="CHEBI:597326"/>
    </cofactor>
</comment>
<keyword evidence="4 11" id="KW-0808">Transferase</keyword>
<feature type="binding site" evidence="6">
    <location>
        <position position="336"/>
    </location>
    <ligand>
        <name>substrate</name>
    </ligand>
</feature>
<dbReference type="GO" id="GO:0008453">
    <property type="term" value="F:alanine-glyoxylate transaminase activity"/>
    <property type="evidence" value="ECO:0007669"/>
    <property type="project" value="TreeGrafter"/>
</dbReference>
<dbReference type="InterPro" id="IPR020578">
    <property type="entry name" value="Aminotrans_V_PyrdxlP_BS"/>
</dbReference>
<keyword evidence="12" id="KW-1185">Reference proteome</keyword>
<dbReference type="InterPro" id="IPR015422">
    <property type="entry name" value="PyrdxlP-dep_Trfase_small"/>
</dbReference>
<dbReference type="PIRSF" id="PIRSF000524">
    <property type="entry name" value="SPT"/>
    <property type="match status" value="1"/>
</dbReference>
<evidence type="ECO:0000256" key="7">
    <source>
        <dbReference type="PIRSR" id="PIRSR000524-50"/>
    </source>
</evidence>
<dbReference type="InterPro" id="IPR015424">
    <property type="entry name" value="PyrdxlP-dep_Trfase"/>
</dbReference>
<dbReference type="EMBL" id="FOHJ01000002">
    <property type="protein sequence ID" value="SES94499.1"/>
    <property type="molecule type" value="Genomic_DNA"/>
</dbReference>
<dbReference type="PANTHER" id="PTHR21152">
    <property type="entry name" value="AMINOTRANSFERASE CLASS V"/>
    <property type="match status" value="1"/>
</dbReference>
<proteinExistence type="inferred from homology"/>
<evidence type="ECO:0000256" key="3">
    <source>
        <dbReference type="ARBA" id="ARBA00022576"/>
    </source>
</evidence>
<protein>
    <submittedName>
        <fullName evidence="11">Aspartate aminotransferase</fullName>
    </submittedName>
</protein>
<evidence type="ECO:0000256" key="8">
    <source>
        <dbReference type="RuleBase" id="RU004075"/>
    </source>
</evidence>
<dbReference type="OrthoDB" id="389074at2"/>
<evidence type="ECO:0000259" key="10">
    <source>
        <dbReference type="Pfam" id="PF00266"/>
    </source>
</evidence>
<evidence type="ECO:0000256" key="4">
    <source>
        <dbReference type="ARBA" id="ARBA00022679"/>
    </source>
</evidence>
<evidence type="ECO:0000256" key="5">
    <source>
        <dbReference type="ARBA" id="ARBA00022898"/>
    </source>
</evidence>
<name>A0A1I0AJU3_9BACI</name>
<dbReference type="InterPro" id="IPR000192">
    <property type="entry name" value="Aminotrans_V_dom"/>
</dbReference>
<evidence type="ECO:0000256" key="2">
    <source>
        <dbReference type="ARBA" id="ARBA00009236"/>
    </source>
</evidence>
<accession>A0A1I0AJU3</accession>
<keyword evidence="5 7" id="KW-0663">Pyridoxal phosphate</keyword>
<evidence type="ECO:0000256" key="9">
    <source>
        <dbReference type="RuleBase" id="RU004504"/>
    </source>
</evidence>
<evidence type="ECO:0000256" key="1">
    <source>
        <dbReference type="ARBA" id="ARBA00001933"/>
    </source>
</evidence>
<keyword evidence="3 11" id="KW-0032">Aminotransferase</keyword>
<dbReference type="RefSeq" id="WP_093131949.1">
    <property type="nucleotide sequence ID" value="NZ_FOHJ01000002.1"/>
</dbReference>
<dbReference type="GO" id="GO:0019265">
    <property type="term" value="P:glycine biosynthetic process, by transamination of glyoxylate"/>
    <property type="evidence" value="ECO:0007669"/>
    <property type="project" value="TreeGrafter"/>
</dbReference>
<organism evidence="11 12">
    <name type="scientific">Salinibacillus kushneri</name>
    <dbReference type="NCBI Taxonomy" id="237682"/>
    <lineage>
        <taxon>Bacteria</taxon>
        <taxon>Bacillati</taxon>
        <taxon>Bacillota</taxon>
        <taxon>Bacilli</taxon>
        <taxon>Bacillales</taxon>
        <taxon>Bacillaceae</taxon>
        <taxon>Salinibacillus</taxon>
    </lineage>
</organism>
<feature type="modified residue" description="N6-(pyridoxal phosphate)lysine" evidence="7">
    <location>
        <position position="193"/>
    </location>
</feature>
<dbReference type="Gene3D" id="3.40.640.10">
    <property type="entry name" value="Type I PLP-dependent aspartate aminotransferase-like (Major domain)"/>
    <property type="match status" value="1"/>
</dbReference>
<dbReference type="Proteomes" id="UP000199095">
    <property type="component" value="Unassembled WGS sequence"/>
</dbReference>
<dbReference type="Pfam" id="PF00266">
    <property type="entry name" value="Aminotran_5"/>
    <property type="match status" value="1"/>
</dbReference>
<evidence type="ECO:0000256" key="6">
    <source>
        <dbReference type="PIRSR" id="PIRSR000524-1"/>
    </source>
</evidence>
<dbReference type="SUPFAM" id="SSF53383">
    <property type="entry name" value="PLP-dependent transferases"/>
    <property type="match status" value="1"/>
</dbReference>
<dbReference type="InterPro" id="IPR024169">
    <property type="entry name" value="SP_NH2Trfase/AEP_transaminase"/>
</dbReference>
<dbReference type="GO" id="GO:0004760">
    <property type="term" value="F:L-serine-pyruvate transaminase activity"/>
    <property type="evidence" value="ECO:0007669"/>
    <property type="project" value="TreeGrafter"/>
</dbReference>
<evidence type="ECO:0000313" key="11">
    <source>
        <dbReference type="EMBL" id="SES94499.1"/>
    </source>
</evidence>
<dbReference type="STRING" id="237682.SAMN05421676_102176"/>
<dbReference type="InterPro" id="IPR015421">
    <property type="entry name" value="PyrdxlP-dep_Trfase_major"/>
</dbReference>
<gene>
    <name evidence="11" type="ORF">SAMN05421676_102176</name>
</gene>
<comment type="similarity">
    <text evidence="2 8">Belongs to the class-V pyridoxal-phosphate-dependent aminotransferase family.</text>
</comment>
<reference evidence="12" key="1">
    <citation type="submission" date="2016-10" db="EMBL/GenBank/DDBJ databases">
        <authorList>
            <person name="Varghese N."/>
            <person name="Submissions S."/>
        </authorList>
    </citation>
    <scope>NUCLEOTIDE SEQUENCE [LARGE SCALE GENOMIC DNA]</scope>
    <source>
        <strain evidence="12">CGMCC 1.3566</strain>
    </source>
</reference>
<sequence>MLQDQTFLRIPGPTPIPPSVQHAMSQPMIGHRGSEAKELIQRIRPRLKTIFGTEQDVLMIAGSGTAGLEAAVVNSAMPDDEVLVIVTGAFGDRFKKICQSYQLNTHVIDVPWGEAVNPDKVAAYLNQHPNIKVVFSTFCETSTGVLNPIQDIAKVVHQTSDALLVVDGVSCIGGVECKMDEWGVDVLVTGSQKALMLPAGLTFVAASDRALNKMKENPQPRFYLNLNTYHDKLTDYSTPYTPALSLLFGLEQVLTLIEEEGFDKVVERHEMMKNMTRAACRALHLPLLTTDQDASPTVTAVQPNDVDPENLRSIVKQEFGLSLAGGQQHLKGKIFRIGHMGYSSPADVLQTISLLEIGLHKAGKQVEFGTGVAAAQAIYTQLQK</sequence>